<accession>A0ACC2MTS4</accession>
<dbReference type="EMBL" id="CM056809">
    <property type="protein sequence ID" value="KAJ8649197.1"/>
    <property type="molecule type" value="Genomic_DNA"/>
</dbReference>
<sequence length="170" mass="19555">MIREVCKSKYQTNWSNNIEGTSTDPYAPPLLDKRYKCNQLGHRWNQYPQCKMIVHTDLDKKVNNDGPDSNEVGDRVIQREEQDDFSRLPLLLLVAVLKEPPPLAFLNHARLRHLPAKPPKQRLVRLILVDNDLHVVGRSEEEDLCMAEGGIGGDDRFYGIDPRKGFLQVR</sequence>
<comment type="caution">
    <text evidence="1">The sequence shown here is derived from an EMBL/GenBank/DDBJ whole genome shotgun (WGS) entry which is preliminary data.</text>
</comment>
<organism evidence="1 2">
    <name type="scientific">Persea americana</name>
    <name type="common">Avocado</name>
    <dbReference type="NCBI Taxonomy" id="3435"/>
    <lineage>
        <taxon>Eukaryota</taxon>
        <taxon>Viridiplantae</taxon>
        <taxon>Streptophyta</taxon>
        <taxon>Embryophyta</taxon>
        <taxon>Tracheophyta</taxon>
        <taxon>Spermatophyta</taxon>
        <taxon>Magnoliopsida</taxon>
        <taxon>Magnoliidae</taxon>
        <taxon>Laurales</taxon>
        <taxon>Lauraceae</taxon>
        <taxon>Persea</taxon>
    </lineage>
</organism>
<dbReference type="Proteomes" id="UP001234297">
    <property type="component" value="Chromosome 1"/>
</dbReference>
<evidence type="ECO:0000313" key="2">
    <source>
        <dbReference type="Proteomes" id="UP001234297"/>
    </source>
</evidence>
<keyword evidence="2" id="KW-1185">Reference proteome</keyword>
<evidence type="ECO:0000313" key="1">
    <source>
        <dbReference type="EMBL" id="KAJ8649197.1"/>
    </source>
</evidence>
<reference evidence="1 2" key="1">
    <citation type="journal article" date="2022" name="Hortic Res">
        <title>A haplotype resolved chromosomal level avocado genome allows analysis of novel avocado genes.</title>
        <authorList>
            <person name="Nath O."/>
            <person name="Fletcher S.J."/>
            <person name="Hayward A."/>
            <person name="Shaw L.M."/>
            <person name="Masouleh A.K."/>
            <person name="Furtado A."/>
            <person name="Henry R.J."/>
            <person name="Mitter N."/>
        </authorList>
    </citation>
    <scope>NUCLEOTIDE SEQUENCE [LARGE SCALE GENOMIC DNA]</scope>
    <source>
        <strain evidence="2">cv. Hass</strain>
    </source>
</reference>
<proteinExistence type="predicted"/>
<gene>
    <name evidence="1" type="ORF">MRB53_002220</name>
</gene>
<protein>
    <submittedName>
        <fullName evidence="1">Uncharacterized protein</fullName>
    </submittedName>
</protein>
<name>A0ACC2MTS4_PERAE</name>